<proteinExistence type="predicted"/>
<dbReference type="EMBL" id="CP063196">
    <property type="protein sequence ID" value="UOE21412.1"/>
    <property type="molecule type" value="Genomic_DNA"/>
</dbReference>
<sequence>MRPPGWAVDRGERLDLDAFASAFSRAWARLGKRFLKVECWQSYRENVNSASQHAYEQGEHDLAVELLREEAEADRPLYADVRSRGIEFARIRVLRQPLTDYLRYELLAYRIRARMGETIEVVRAEPGTPLPGDDCFDFLLFDRDTALVHDYGPGPVGEQTGGWLVRDAEVVRELEATALELRAEAVPLHRFLAEAGL</sequence>
<dbReference type="AlphaFoldDB" id="A0A399FWX6"/>
<gene>
    <name evidence="1" type="ORF">NI17_010015</name>
</gene>
<dbReference type="RefSeq" id="WP_068693740.1">
    <property type="nucleotide sequence ID" value="NZ_CP063196.1"/>
</dbReference>
<evidence type="ECO:0000313" key="1">
    <source>
        <dbReference type="EMBL" id="UOE21412.1"/>
    </source>
</evidence>
<protein>
    <submittedName>
        <fullName evidence="1">Uncharacterized protein</fullName>
    </submittedName>
</protein>
<reference evidence="1" key="1">
    <citation type="submission" date="2020-10" db="EMBL/GenBank/DDBJ databases">
        <title>De novo genome project of the cellulose decomposer Thermobifida halotolerans type strain.</title>
        <authorList>
            <person name="Nagy I."/>
            <person name="Horvath B."/>
            <person name="Kukolya J."/>
            <person name="Nagy I."/>
            <person name="Orsini M."/>
        </authorList>
    </citation>
    <scope>NUCLEOTIDE SEQUENCE</scope>
    <source>
        <strain evidence="1">DSM 44931</strain>
    </source>
</reference>
<dbReference type="InterPro" id="IPR049244">
    <property type="entry name" value="DUF6879"/>
</dbReference>
<keyword evidence="2" id="KW-1185">Reference proteome</keyword>
<accession>A0A399FWX6</accession>
<dbReference type="Proteomes" id="UP000265719">
    <property type="component" value="Chromosome"/>
</dbReference>
<name>A0A399FWX6_9ACTN</name>
<evidence type="ECO:0000313" key="2">
    <source>
        <dbReference type="Proteomes" id="UP000265719"/>
    </source>
</evidence>
<organism evidence="1 2">
    <name type="scientific">Thermobifida halotolerans</name>
    <dbReference type="NCBI Taxonomy" id="483545"/>
    <lineage>
        <taxon>Bacteria</taxon>
        <taxon>Bacillati</taxon>
        <taxon>Actinomycetota</taxon>
        <taxon>Actinomycetes</taxon>
        <taxon>Streptosporangiales</taxon>
        <taxon>Nocardiopsidaceae</taxon>
        <taxon>Thermobifida</taxon>
    </lineage>
</organism>
<dbReference type="Pfam" id="PF21806">
    <property type="entry name" value="DUF6879"/>
    <property type="match status" value="1"/>
</dbReference>
<dbReference type="KEGG" id="thao:NI17_010015"/>
<dbReference type="OrthoDB" id="3436275at2"/>